<keyword evidence="1 6" id="KW-0479">Metal-binding</keyword>
<evidence type="ECO:0000256" key="6">
    <source>
        <dbReference type="PIRSR" id="PIRSR601019-2"/>
    </source>
</evidence>
<keyword evidence="8" id="KW-1185">Reference proteome</keyword>
<dbReference type="InterPro" id="IPR011025">
    <property type="entry name" value="GproteinA_insert"/>
</dbReference>
<proteinExistence type="predicted"/>
<dbReference type="AlphaFoldDB" id="A0AAN5CLR0"/>
<dbReference type="GO" id="GO:0005834">
    <property type="term" value="C:heterotrimeric G-protein complex"/>
    <property type="evidence" value="ECO:0007669"/>
    <property type="project" value="TreeGrafter"/>
</dbReference>
<keyword evidence="3 5" id="KW-0342">GTP-binding</keyword>
<evidence type="ECO:0000256" key="4">
    <source>
        <dbReference type="ARBA" id="ARBA00023224"/>
    </source>
</evidence>
<protein>
    <submittedName>
        <fullName evidence="7">Uncharacterized protein</fullName>
    </submittedName>
</protein>
<dbReference type="PANTHER" id="PTHR10218">
    <property type="entry name" value="GTP-BINDING PROTEIN ALPHA SUBUNIT"/>
    <property type="match status" value="1"/>
</dbReference>
<dbReference type="GO" id="GO:0003924">
    <property type="term" value="F:GTPase activity"/>
    <property type="evidence" value="ECO:0007669"/>
    <property type="project" value="InterPro"/>
</dbReference>
<dbReference type="GO" id="GO:0031683">
    <property type="term" value="F:G-protein beta/gamma-subunit complex binding"/>
    <property type="evidence" value="ECO:0007669"/>
    <property type="project" value="InterPro"/>
</dbReference>
<feature type="binding site" evidence="6">
    <location>
        <position position="69"/>
    </location>
    <ligand>
        <name>Mg(2+)</name>
        <dbReference type="ChEBI" id="CHEBI:18420"/>
    </ligand>
</feature>
<dbReference type="GO" id="GO:0007188">
    <property type="term" value="P:adenylate cyclase-modulating G protein-coupled receptor signaling pathway"/>
    <property type="evidence" value="ECO:0007669"/>
    <property type="project" value="TreeGrafter"/>
</dbReference>
<feature type="non-terminal residue" evidence="7">
    <location>
        <position position="1"/>
    </location>
</feature>
<name>A0AAN5CLR0_9BILA</name>
<keyword evidence="6" id="KW-0460">Magnesium</keyword>
<evidence type="ECO:0000256" key="3">
    <source>
        <dbReference type="ARBA" id="ARBA00023134"/>
    </source>
</evidence>
<dbReference type="Gene3D" id="3.40.50.300">
    <property type="entry name" value="P-loop containing nucleotide triphosphate hydrolases"/>
    <property type="match status" value="1"/>
</dbReference>
<accession>A0AAN5CLR0</accession>
<dbReference type="InterPro" id="IPR027417">
    <property type="entry name" value="P-loop_NTPase"/>
</dbReference>
<dbReference type="GO" id="GO:0005737">
    <property type="term" value="C:cytoplasm"/>
    <property type="evidence" value="ECO:0007669"/>
    <property type="project" value="TreeGrafter"/>
</dbReference>
<dbReference type="Proteomes" id="UP001328107">
    <property type="component" value="Unassembled WGS sequence"/>
</dbReference>
<comment type="caution">
    <text evidence="7">The sequence shown here is derived from an EMBL/GenBank/DDBJ whole genome shotgun (WGS) entry which is preliminary data.</text>
</comment>
<evidence type="ECO:0000313" key="7">
    <source>
        <dbReference type="EMBL" id="GMR46759.1"/>
    </source>
</evidence>
<dbReference type="PANTHER" id="PTHR10218:SF302">
    <property type="entry name" value="GUANINE NUCLEOTIDE-BINDING PROTEIN ALPHA-5 SUBUNIT"/>
    <property type="match status" value="1"/>
</dbReference>
<evidence type="ECO:0000256" key="5">
    <source>
        <dbReference type="PIRSR" id="PIRSR601019-1"/>
    </source>
</evidence>
<dbReference type="GO" id="GO:0046872">
    <property type="term" value="F:metal ion binding"/>
    <property type="evidence" value="ECO:0007669"/>
    <property type="project" value="UniProtKB-KW"/>
</dbReference>
<evidence type="ECO:0000313" key="8">
    <source>
        <dbReference type="Proteomes" id="UP001328107"/>
    </source>
</evidence>
<dbReference type="GO" id="GO:0005525">
    <property type="term" value="F:GTP binding"/>
    <property type="evidence" value="ECO:0007669"/>
    <property type="project" value="UniProtKB-KW"/>
</dbReference>
<dbReference type="EMBL" id="BTRK01000004">
    <property type="protein sequence ID" value="GMR46759.1"/>
    <property type="molecule type" value="Genomic_DNA"/>
</dbReference>
<sequence length="85" mass="10049">WIVGIDQEHEIEFLLKFVNLKCVRKFLEFYPNYSSLPDNTFYYIPMLRTLLSPGYVPTPTDILHLRIPTTTVNEINFNLATRSIR</sequence>
<feature type="non-terminal residue" evidence="7">
    <location>
        <position position="85"/>
    </location>
</feature>
<dbReference type="Gene3D" id="1.10.400.10">
    <property type="entry name" value="GI Alpha 1, domain 2-like"/>
    <property type="match status" value="1"/>
</dbReference>
<dbReference type="GO" id="GO:0001664">
    <property type="term" value="F:G protein-coupled receptor binding"/>
    <property type="evidence" value="ECO:0007669"/>
    <property type="project" value="TreeGrafter"/>
</dbReference>
<dbReference type="InterPro" id="IPR001019">
    <property type="entry name" value="Gprotein_alpha_su"/>
</dbReference>
<gene>
    <name evidence="7" type="ORF">PMAYCL1PPCAC_16954</name>
</gene>
<dbReference type="SUPFAM" id="SSF47895">
    <property type="entry name" value="Transducin (alpha subunit), insertion domain"/>
    <property type="match status" value="1"/>
</dbReference>
<evidence type="ECO:0000256" key="2">
    <source>
        <dbReference type="ARBA" id="ARBA00022741"/>
    </source>
</evidence>
<evidence type="ECO:0000256" key="1">
    <source>
        <dbReference type="ARBA" id="ARBA00022723"/>
    </source>
</evidence>
<feature type="binding site" evidence="5">
    <location>
        <begin position="63"/>
        <end position="69"/>
    </location>
    <ligand>
        <name>GTP</name>
        <dbReference type="ChEBI" id="CHEBI:37565"/>
    </ligand>
</feature>
<reference evidence="8" key="1">
    <citation type="submission" date="2022-10" db="EMBL/GenBank/DDBJ databases">
        <title>Genome assembly of Pristionchus species.</title>
        <authorList>
            <person name="Yoshida K."/>
            <person name="Sommer R.J."/>
        </authorList>
    </citation>
    <scope>NUCLEOTIDE SEQUENCE [LARGE SCALE GENOMIC DNA]</scope>
    <source>
        <strain evidence="8">RS5460</strain>
    </source>
</reference>
<keyword evidence="4" id="KW-0807">Transducer</keyword>
<organism evidence="7 8">
    <name type="scientific">Pristionchus mayeri</name>
    <dbReference type="NCBI Taxonomy" id="1317129"/>
    <lineage>
        <taxon>Eukaryota</taxon>
        <taxon>Metazoa</taxon>
        <taxon>Ecdysozoa</taxon>
        <taxon>Nematoda</taxon>
        <taxon>Chromadorea</taxon>
        <taxon>Rhabditida</taxon>
        <taxon>Rhabditina</taxon>
        <taxon>Diplogasteromorpha</taxon>
        <taxon>Diplogasteroidea</taxon>
        <taxon>Neodiplogasteridae</taxon>
        <taxon>Pristionchus</taxon>
    </lineage>
</organism>
<keyword evidence="2 5" id="KW-0547">Nucleotide-binding</keyword>